<protein>
    <recommendedName>
        <fullName evidence="4">FRIGIDA-like protein</fullName>
    </recommendedName>
</protein>
<evidence type="ECO:0000256" key="3">
    <source>
        <dbReference type="ARBA" id="ARBA00023089"/>
    </source>
</evidence>
<dbReference type="PANTHER" id="PTHR31791:SF4">
    <property type="entry name" value="FRIGIDA-LIKE PROTEIN 3"/>
    <property type="match status" value="1"/>
</dbReference>
<dbReference type="STRING" id="77586.A0A0D9XBJ8"/>
<dbReference type="HOGENOM" id="CLU_2137094_0_0_1"/>
<dbReference type="GO" id="GO:0009908">
    <property type="term" value="P:flower development"/>
    <property type="evidence" value="ECO:0007669"/>
    <property type="project" value="UniProtKB-KW"/>
</dbReference>
<proteinExistence type="inferred from homology"/>
<organism evidence="5 6">
    <name type="scientific">Leersia perrieri</name>
    <dbReference type="NCBI Taxonomy" id="77586"/>
    <lineage>
        <taxon>Eukaryota</taxon>
        <taxon>Viridiplantae</taxon>
        <taxon>Streptophyta</taxon>
        <taxon>Embryophyta</taxon>
        <taxon>Tracheophyta</taxon>
        <taxon>Spermatophyta</taxon>
        <taxon>Magnoliopsida</taxon>
        <taxon>Liliopsida</taxon>
        <taxon>Poales</taxon>
        <taxon>Poaceae</taxon>
        <taxon>BOP clade</taxon>
        <taxon>Oryzoideae</taxon>
        <taxon>Oryzeae</taxon>
        <taxon>Oryzinae</taxon>
        <taxon>Leersia</taxon>
    </lineage>
</organism>
<name>A0A0D9XBJ8_9ORYZ</name>
<dbReference type="AlphaFoldDB" id="A0A0D9XBJ8"/>
<dbReference type="EnsemblPlants" id="LPERR09G01220.1">
    <property type="protein sequence ID" value="LPERR09G01220.1"/>
    <property type="gene ID" value="LPERR09G01220"/>
</dbReference>
<evidence type="ECO:0000313" key="6">
    <source>
        <dbReference type="Proteomes" id="UP000032180"/>
    </source>
</evidence>
<reference evidence="6" key="2">
    <citation type="submission" date="2013-12" db="EMBL/GenBank/DDBJ databases">
        <authorList>
            <person name="Yu Y."/>
            <person name="Lee S."/>
            <person name="de Baynast K."/>
            <person name="Wissotski M."/>
            <person name="Liu L."/>
            <person name="Talag J."/>
            <person name="Goicoechea J."/>
            <person name="Angelova A."/>
            <person name="Jetty R."/>
            <person name="Kudrna D."/>
            <person name="Golser W."/>
            <person name="Rivera L."/>
            <person name="Zhang J."/>
            <person name="Wing R."/>
        </authorList>
    </citation>
    <scope>NUCLEOTIDE SEQUENCE</scope>
</reference>
<keyword evidence="4" id="KW-0217">Developmental protein</keyword>
<evidence type="ECO:0000313" key="5">
    <source>
        <dbReference type="EnsemblPlants" id="LPERR09G01220.1"/>
    </source>
</evidence>
<sequence>MAGGGRFDWVILEIDDVQQLRWRSGQRRTKRGVGRRRRRGVRVGMPPLDLMAHRWRANEMNERELSALKAVIKCIEEHKLDEQYPIDLFQKRVIQLEKAKADKRRAVEAAKLV</sequence>
<dbReference type="Proteomes" id="UP000032180">
    <property type="component" value="Chromosome 9"/>
</dbReference>
<dbReference type="InterPro" id="IPR012474">
    <property type="entry name" value="Frigida"/>
</dbReference>
<evidence type="ECO:0000256" key="2">
    <source>
        <dbReference type="ARBA" id="ARBA00022782"/>
    </source>
</evidence>
<accession>A0A0D9XBJ8</accession>
<dbReference type="GO" id="GO:0030154">
    <property type="term" value="P:cell differentiation"/>
    <property type="evidence" value="ECO:0007669"/>
    <property type="project" value="UniProtKB-KW"/>
</dbReference>
<dbReference type="Pfam" id="PF07899">
    <property type="entry name" value="Frigida"/>
    <property type="match status" value="1"/>
</dbReference>
<keyword evidence="3 4" id="KW-0287">Flowering</keyword>
<reference evidence="5 6" key="1">
    <citation type="submission" date="2012-08" db="EMBL/GenBank/DDBJ databases">
        <title>Oryza genome evolution.</title>
        <authorList>
            <person name="Wing R.A."/>
        </authorList>
    </citation>
    <scope>NUCLEOTIDE SEQUENCE</scope>
</reference>
<dbReference type="PANTHER" id="PTHR31791">
    <property type="entry name" value="FRIGIDA-LIKE PROTEIN 3-RELATED"/>
    <property type="match status" value="1"/>
</dbReference>
<comment type="similarity">
    <text evidence="1 4">Belongs to the Frigida family.</text>
</comment>
<dbReference type="Gramene" id="LPERR09G01220.1">
    <property type="protein sequence ID" value="LPERR09G01220.1"/>
    <property type="gene ID" value="LPERR09G01220"/>
</dbReference>
<reference evidence="5" key="3">
    <citation type="submission" date="2015-04" db="UniProtKB">
        <authorList>
            <consortium name="EnsemblPlants"/>
        </authorList>
    </citation>
    <scope>IDENTIFICATION</scope>
</reference>
<keyword evidence="6" id="KW-1185">Reference proteome</keyword>
<evidence type="ECO:0000256" key="1">
    <source>
        <dbReference type="ARBA" id="ARBA00008956"/>
    </source>
</evidence>
<evidence type="ECO:0000256" key="4">
    <source>
        <dbReference type="RuleBase" id="RU364012"/>
    </source>
</evidence>
<keyword evidence="2 4" id="KW-0221">Differentiation</keyword>